<keyword evidence="2 3" id="KW-0067">ATP-binding</keyword>
<organism evidence="5 6">
    <name type="scientific">Helicobacter acinonychis (strain Sheeba)</name>
    <dbReference type="NCBI Taxonomy" id="382638"/>
    <lineage>
        <taxon>Bacteria</taxon>
        <taxon>Pseudomonadati</taxon>
        <taxon>Campylobacterota</taxon>
        <taxon>Epsilonproteobacteria</taxon>
        <taxon>Campylobacterales</taxon>
        <taxon>Helicobacteraceae</taxon>
        <taxon>Helicobacter</taxon>
    </lineage>
</organism>
<dbReference type="InterPro" id="IPR050206">
    <property type="entry name" value="FtsK/SpoIIIE/SftA"/>
</dbReference>
<evidence type="ECO:0000313" key="6">
    <source>
        <dbReference type="Proteomes" id="UP000000775"/>
    </source>
</evidence>
<dbReference type="PROSITE" id="PS50901">
    <property type="entry name" value="FTSK"/>
    <property type="match status" value="1"/>
</dbReference>
<dbReference type="KEGG" id="hac:Hac_1541"/>
<accession>Q17VR8</accession>
<dbReference type="PANTHER" id="PTHR22683">
    <property type="entry name" value="SPORULATION PROTEIN RELATED"/>
    <property type="match status" value="1"/>
</dbReference>
<evidence type="ECO:0000313" key="5">
    <source>
        <dbReference type="EMBL" id="CAK00258.1"/>
    </source>
</evidence>
<comment type="caution">
    <text evidence="3">Lacks conserved residue(s) required for the propagation of feature annotation.</text>
</comment>
<dbReference type="eggNOG" id="COG1674">
    <property type="taxonomic scope" value="Bacteria"/>
</dbReference>
<dbReference type="InterPro" id="IPR027417">
    <property type="entry name" value="P-loop_NTPase"/>
</dbReference>
<dbReference type="InterPro" id="IPR002543">
    <property type="entry name" value="FtsK_dom"/>
</dbReference>
<protein>
    <recommendedName>
        <fullName evidence="4">FtsK domain-containing protein</fullName>
    </recommendedName>
</protein>
<keyword evidence="1 3" id="KW-0547">Nucleotide-binding</keyword>
<dbReference type="STRING" id="382638.Hac_1541"/>
<dbReference type="Proteomes" id="UP000000775">
    <property type="component" value="Chromosome"/>
</dbReference>
<evidence type="ECO:0000256" key="2">
    <source>
        <dbReference type="ARBA" id="ARBA00022840"/>
    </source>
</evidence>
<evidence type="ECO:0000256" key="3">
    <source>
        <dbReference type="PROSITE-ProRule" id="PRU00289"/>
    </source>
</evidence>
<dbReference type="GO" id="GO:0003677">
    <property type="term" value="F:DNA binding"/>
    <property type="evidence" value="ECO:0007669"/>
    <property type="project" value="InterPro"/>
</dbReference>
<sequence>MQERANCFKEFEVKDLQDYRKHKEMPRFIVVVDEFQDLFNSSSKEKGAVERHLTNSLKKGRSHGIHLISATQTMHGDNISSSLKVQIANCIALTMDAEDSDSILGDGVACELVGSEGTFNNNGGHKNTTPR</sequence>
<evidence type="ECO:0000259" key="4">
    <source>
        <dbReference type="PROSITE" id="PS50901"/>
    </source>
</evidence>
<feature type="domain" description="FtsK" evidence="4">
    <location>
        <begin position="1"/>
        <end position="102"/>
    </location>
</feature>
<keyword evidence="6" id="KW-1185">Reference proteome</keyword>
<dbReference type="GO" id="GO:0005524">
    <property type="term" value="F:ATP binding"/>
    <property type="evidence" value="ECO:0007669"/>
    <property type="project" value="UniProtKB-UniRule"/>
</dbReference>
<gene>
    <name evidence="5" type="primary">fragment 3</name>
    <name evidence="5" type="ordered locus">Hac_1541</name>
</gene>
<name>Q17VR8_HELAH</name>
<dbReference type="Pfam" id="PF01580">
    <property type="entry name" value="FtsK_SpoIIIE"/>
    <property type="match status" value="1"/>
</dbReference>
<dbReference type="PANTHER" id="PTHR22683:SF41">
    <property type="entry name" value="DNA TRANSLOCASE FTSK"/>
    <property type="match status" value="1"/>
</dbReference>
<evidence type="ECO:0000256" key="1">
    <source>
        <dbReference type="ARBA" id="ARBA00022741"/>
    </source>
</evidence>
<dbReference type="SUPFAM" id="SSF52540">
    <property type="entry name" value="P-loop containing nucleoside triphosphate hydrolases"/>
    <property type="match status" value="1"/>
</dbReference>
<proteinExistence type="predicted"/>
<dbReference type="Gene3D" id="3.40.50.300">
    <property type="entry name" value="P-loop containing nucleotide triphosphate hydrolases"/>
    <property type="match status" value="1"/>
</dbReference>
<dbReference type="AlphaFoldDB" id="Q17VR8"/>
<dbReference type="EMBL" id="AM260522">
    <property type="protein sequence ID" value="CAK00258.1"/>
    <property type="molecule type" value="Genomic_DNA"/>
</dbReference>
<reference evidence="5 6" key="1">
    <citation type="journal article" date="2006" name="PLoS Genet.">
        <title>Who ate whom? Adaptive Helicobacter genomic changes that accompanied a host jump from early humans to large felines.</title>
        <authorList>
            <person name="Eppinger M."/>
            <person name="Baar C."/>
            <person name="Linz B."/>
            <person name="Raddatz G."/>
            <person name="Lanz C."/>
            <person name="Keller H."/>
            <person name="Morelli G."/>
            <person name="Gressmann H."/>
            <person name="Achtman M."/>
            <person name="Schuster S.C."/>
        </authorList>
    </citation>
    <scope>NUCLEOTIDE SEQUENCE [LARGE SCALE GENOMIC DNA]</scope>
    <source>
        <strain evidence="5 6">Sheeba</strain>
    </source>
</reference>
<dbReference type="HOGENOM" id="CLU_129238_0_0_7"/>